<dbReference type="GeneID" id="19467165"/>
<dbReference type="KEGG" id="glz:GLAREA_08115"/>
<feature type="region of interest" description="Disordered" evidence="1">
    <location>
        <begin position="33"/>
        <end position="356"/>
    </location>
</feature>
<evidence type="ECO:0000313" key="2">
    <source>
        <dbReference type="EMBL" id="EPE24264.1"/>
    </source>
</evidence>
<feature type="compositionally biased region" description="Basic and acidic residues" evidence="1">
    <location>
        <begin position="334"/>
        <end position="348"/>
    </location>
</feature>
<proteinExistence type="predicted"/>
<reference evidence="2 3" key="1">
    <citation type="journal article" date="2013" name="BMC Genomics">
        <title>Genomics-driven discovery of the pneumocandin biosynthetic gene cluster in the fungus Glarea lozoyensis.</title>
        <authorList>
            <person name="Chen L."/>
            <person name="Yue Q."/>
            <person name="Zhang X."/>
            <person name="Xiang M."/>
            <person name="Wang C."/>
            <person name="Li S."/>
            <person name="Che Y."/>
            <person name="Ortiz-Lopez F.J."/>
            <person name="Bills G.F."/>
            <person name="Liu X."/>
            <person name="An Z."/>
        </authorList>
    </citation>
    <scope>NUCLEOTIDE SEQUENCE [LARGE SCALE GENOMIC DNA]</scope>
    <source>
        <strain evidence="3">ATCC 20868 / MF5171</strain>
    </source>
</reference>
<dbReference type="EMBL" id="KE145373">
    <property type="protein sequence ID" value="EPE24264.1"/>
    <property type="molecule type" value="Genomic_DNA"/>
</dbReference>
<protein>
    <submittedName>
        <fullName evidence="2">Uncharacterized protein</fullName>
    </submittedName>
</protein>
<evidence type="ECO:0000313" key="3">
    <source>
        <dbReference type="Proteomes" id="UP000016922"/>
    </source>
</evidence>
<feature type="compositionally biased region" description="Basic and acidic residues" evidence="1">
    <location>
        <begin position="186"/>
        <end position="198"/>
    </location>
</feature>
<feature type="compositionally biased region" description="Basic and acidic residues" evidence="1">
    <location>
        <begin position="296"/>
        <end position="310"/>
    </location>
</feature>
<feature type="compositionally biased region" description="Pro residues" evidence="1">
    <location>
        <begin position="150"/>
        <end position="165"/>
    </location>
</feature>
<accession>S3CG88</accession>
<keyword evidence="3" id="KW-1185">Reference proteome</keyword>
<dbReference type="HOGENOM" id="CLU_746132_0_0_1"/>
<dbReference type="OrthoDB" id="3561227at2759"/>
<feature type="region of interest" description="Disordered" evidence="1">
    <location>
        <begin position="377"/>
        <end position="396"/>
    </location>
</feature>
<dbReference type="Proteomes" id="UP000016922">
    <property type="component" value="Unassembled WGS sequence"/>
</dbReference>
<name>S3CG88_GLAL2</name>
<organism evidence="2 3">
    <name type="scientific">Glarea lozoyensis (strain ATCC 20868 / MF5171)</name>
    <dbReference type="NCBI Taxonomy" id="1116229"/>
    <lineage>
        <taxon>Eukaryota</taxon>
        <taxon>Fungi</taxon>
        <taxon>Dikarya</taxon>
        <taxon>Ascomycota</taxon>
        <taxon>Pezizomycotina</taxon>
        <taxon>Leotiomycetes</taxon>
        <taxon>Helotiales</taxon>
        <taxon>Helotiaceae</taxon>
        <taxon>Glarea</taxon>
    </lineage>
</organism>
<dbReference type="RefSeq" id="XP_008088352.1">
    <property type="nucleotide sequence ID" value="XM_008090161.1"/>
</dbReference>
<feature type="compositionally biased region" description="Basic and acidic residues" evidence="1">
    <location>
        <begin position="266"/>
        <end position="280"/>
    </location>
</feature>
<evidence type="ECO:0000256" key="1">
    <source>
        <dbReference type="SAM" id="MobiDB-lite"/>
    </source>
</evidence>
<dbReference type="AlphaFoldDB" id="S3CG88"/>
<sequence length="445" mass="50440">MAAPFIGLGLKAADAVIDKHFHKIPDKYVHVDTYTPKNLPLPFKKKKKSTREGGQSRSPDDETRSRSPSPEYDIEEIDEVPIQRDIPRHSGAAPSQFVNPATAYPPQYSSLPPHVRTEYIPPPPIGVVYPPPPPPQSNGQFPPQQAYNQFPPPPSQQYPPSPPQTVDPSQVDSRSSRDHRHRRRSGGRDLSPEDDRRSRAPRHIRRSSPYDGKHTSRYTPNDDTETEFYRSRRPKHTRRSSPYEPPRNQEISRYAAPEDTYSEASNLRRAETAPKTRELNAYDEDYDIYRSRAHRPRMETRRSSSFHGRESNYQYTATPRDRRRRQNSLGSGSRRYDDDAPRSEDGKENNQFFTKSKEGLLSGALGAVVGGWAADRLQKGGSGRERKSSGKGGEDDKLLTLLGAAVGGLAVNALVEKREEGKARKGREERVRKDGRVYEWDDGYS</sequence>
<feature type="compositionally biased region" description="Pro residues" evidence="1">
    <location>
        <begin position="120"/>
        <end position="136"/>
    </location>
</feature>
<gene>
    <name evidence="2" type="ORF">GLAREA_08115</name>
</gene>